<evidence type="ECO:0000313" key="2">
    <source>
        <dbReference type="WBParaSite" id="SVE_0893000.1"/>
    </source>
</evidence>
<evidence type="ECO:0000313" key="1">
    <source>
        <dbReference type="Proteomes" id="UP000035680"/>
    </source>
</evidence>
<organism evidence="1 2">
    <name type="scientific">Strongyloides venezuelensis</name>
    <name type="common">Threadworm</name>
    <dbReference type="NCBI Taxonomy" id="75913"/>
    <lineage>
        <taxon>Eukaryota</taxon>
        <taxon>Metazoa</taxon>
        <taxon>Ecdysozoa</taxon>
        <taxon>Nematoda</taxon>
        <taxon>Chromadorea</taxon>
        <taxon>Rhabditida</taxon>
        <taxon>Tylenchina</taxon>
        <taxon>Panagrolaimomorpha</taxon>
        <taxon>Strongyloidoidea</taxon>
        <taxon>Strongyloididae</taxon>
        <taxon>Strongyloides</taxon>
    </lineage>
</organism>
<keyword evidence="1" id="KW-1185">Reference proteome</keyword>
<sequence>MFNHIDEDDVAAMFDISKSRKEYKPLSLKTSGLESVKYEELNQRLIIIVNLSFYPHYFFSIITEKNLVVYFHGLKIPSKFFPSFRIPGIFFRDALENVTRNKDSASLALIQNDQFPNNFIDQKSFIHSLCGISENKYLKMTADKEE</sequence>
<name>A0A0K0FJ57_STRVS</name>
<proteinExistence type="predicted"/>
<reference evidence="1" key="1">
    <citation type="submission" date="2014-07" db="EMBL/GenBank/DDBJ databases">
        <authorList>
            <person name="Martin A.A"/>
            <person name="De Silva N."/>
        </authorList>
    </citation>
    <scope>NUCLEOTIDE SEQUENCE</scope>
</reference>
<reference evidence="2" key="2">
    <citation type="submission" date="2015-08" db="UniProtKB">
        <authorList>
            <consortium name="WormBaseParasite"/>
        </authorList>
    </citation>
    <scope>IDENTIFICATION</scope>
</reference>
<protein>
    <submittedName>
        <fullName evidence="2">DUF4806 domain-containing protein</fullName>
    </submittedName>
</protein>
<dbReference type="WBParaSite" id="SVE_0893000.1">
    <property type="protein sequence ID" value="SVE_0893000.1"/>
    <property type="gene ID" value="SVE_0893000"/>
</dbReference>
<dbReference type="Proteomes" id="UP000035680">
    <property type="component" value="Unassembled WGS sequence"/>
</dbReference>
<dbReference type="AlphaFoldDB" id="A0A0K0FJ57"/>
<accession>A0A0K0FJ57</accession>